<accession>A0A6L2NH67</accession>
<comment type="caution">
    <text evidence="2">The sequence shown here is derived from an EMBL/GenBank/DDBJ whole genome shotgun (WGS) entry which is preliminary data.</text>
</comment>
<organism evidence="2">
    <name type="scientific">Tanacetum cinerariifolium</name>
    <name type="common">Dalmatian daisy</name>
    <name type="synonym">Chrysanthemum cinerariifolium</name>
    <dbReference type="NCBI Taxonomy" id="118510"/>
    <lineage>
        <taxon>Eukaryota</taxon>
        <taxon>Viridiplantae</taxon>
        <taxon>Streptophyta</taxon>
        <taxon>Embryophyta</taxon>
        <taxon>Tracheophyta</taxon>
        <taxon>Spermatophyta</taxon>
        <taxon>Magnoliopsida</taxon>
        <taxon>eudicotyledons</taxon>
        <taxon>Gunneridae</taxon>
        <taxon>Pentapetalae</taxon>
        <taxon>asterids</taxon>
        <taxon>campanulids</taxon>
        <taxon>Asterales</taxon>
        <taxon>Asteraceae</taxon>
        <taxon>Asteroideae</taxon>
        <taxon>Anthemideae</taxon>
        <taxon>Anthemidinae</taxon>
        <taxon>Tanacetum</taxon>
    </lineage>
</organism>
<evidence type="ECO:0000256" key="1">
    <source>
        <dbReference type="SAM" id="MobiDB-lite"/>
    </source>
</evidence>
<protein>
    <submittedName>
        <fullName evidence="2">Uncharacterized protein</fullName>
    </submittedName>
</protein>
<evidence type="ECO:0000313" key="2">
    <source>
        <dbReference type="EMBL" id="GEU85566.1"/>
    </source>
</evidence>
<proteinExistence type="predicted"/>
<dbReference type="AlphaFoldDB" id="A0A6L2NH67"/>
<reference evidence="2" key="1">
    <citation type="journal article" date="2019" name="Sci. Rep.">
        <title>Draft genome of Tanacetum cinerariifolium, the natural source of mosquito coil.</title>
        <authorList>
            <person name="Yamashiro T."/>
            <person name="Shiraishi A."/>
            <person name="Satake H."/>
            <person name="Nakayama K."/>
        </authorList>
    </citation>
    <scope>NUCLEOTIDE SEQUENCE</scope>
</reference>
<name>A0A6L2NH67_TANCI</name>
<feature type="region of interest" description="Disordered" evidence="1">
    <location>
        <begin position="407"/>
        <end position="429"/>
    </location>
</feature>
<gene>
    <name evidence="2" type="ORF">Tci_057544</name>
</gene>
<dbReference type="EMBL" id="BKCJ010009134">
    <property type="protein sequence ID" value="GEU85566.1"/>
    <property type="molecule type" value="Genomic_DNA"/>
</dbReference>
<sequence>MDAEDMIHGEVAPNQDRSKWFNQDAVVRLETPDPAGLRNQILMMHLNRTGSIMLFSFDSQIDWLNPEGDKCPYDLSKPLPLQGPPWRTTIPMDFFFNKDLEYLKTEKKEKKYASSLTKSKAARGVTYLNKSNLKISIRDDELYKFSDGTLKLVHDTLNPMLHNFVLGYNNECMPNRAWSEKDQKQTSSMFGKYQQDIARNMNIEEFRVFCCQNQRDLPRDTPIDRVEVLRVILFSFSVMNRNSSSINIKQHCGLRKKYRLNLKNDMPPRDKANPDDIFTVGNKMLYLIPTASDKDSIRLLSATITLIFKAEDPISFTFNKWYQSLVRSFDQEKNKTKAQQKNKMVKTSSSLKNEPCCSKYYKKNTDSLNSKTTQLTDKLSDMENMLYHYKLASKDLDRLLESQRSDKNKKGLGYSVVPPPPAQIYSPPKKDMSWTGLPEFADDIVTDYSRPTPTVETADCTEVKTNKVEAARKSFVRYAEMCRRTSKSLNRVQRLERELKERTLIQKVNRDRSRSLIAWVPKKGGLLGIKCSKSFPLLVRFPTASYEDPTAKKIPNLDPPVGIFSIQLGSLFHCDFVSLNLRINSKKSTMYHSFGSNEEGDHVRILQSCNGLLRLNIKDNDHPIMTTLDIPHGLHRGRNFLGWSIQTSVWSICLGEGEEDAFVVINISRKVVNYNIISKTTTEIFDIGSNQMDDDDDDDDDAVEFIPPFEVDPNIYEFILSLDVYDYQSL</sequence>